<dbReference type="AlphaFoldDB" id="A0A6I3KPN8"/>
<evidence type="ECO:0000256" key="4">
    <source>
        <dbReference type="ARBA" id="ARBA00022475"/>
    </source>
</evidence>
<keyword evidence="5 10" id="KW-0812">Transmembrane</keyword>
<dbReference type="NCBIfam" id="TIGR00220">
    <property type="entry name" value="mscL"/>
    <property type="match status" value="1"/>
</dbReference>
<protein>
    <recommendedName>
        <fullName evidence="10">Large-conductance mechanosensitive channel</fullName>
    </recommendedName>
</protein>
<gene>
    <name evidence="10 11" type="primary">mscL</name>
    <name evidence="11" type="ORF">GIW81_14755</name>
</gene>
<dbReference type="InterPro" id="IPR036019">
    <property type="entry name" value="MscL_channel"/>
</dbReference>
<keyword evidence="9 10" id="KW-0407">Ion channel</keyword>
<keyword evidence="3 10" id="KW-0813">Transport</keyword>
<dbReference type="PRINTS" id="PR01264">
    <property type="entry name" value="MECHCHANNEL"/>
</dbReference>
<name>A0A6I3KPN8_9HYPH</name>
<keyword evidence="12" id="KW-1185">Reference proteome</keyword>
<keyword evidence="10" id="KW-0997">Cell inner membrane</keyword>
<proteinExistence type="inferred from homology"/>
<dbReference type="SUPFAM" id="SSF81330">
    <property type="entry name" value="Gated mechanosensitive channel"/>
    <property type="match status" value="1"/>
</dbReference>
<comment type="function">
    <text evidence="10">Channel that opens in response to stretch forces in the membrane lipid bilayer. May participate in the regulation of osmotic pressure changes within the cell.</text>
</comment>
<comment type="subcellular location">
    <subcellularLocation>
        <location evidence="10">Cell inner membrane</location>
        <topology evidence="10">Multi-pass membrane protein</topology>
    </subcellularLocation>
    <subcellularLocation>
        <location evidence="1">Cell membrane</location>
        <topology evidence="1">Multi-pass membrane protein</topology>
    </subcellularLocation>
</comment>
<comment type="caution">
    <text evidence="11">The sequence shown here is derived from an EMBL/GenBank/DDBJ whole genome shotgun (WGS) entry which is preliminary data.</text>
</comment>
<evidence type="ECO:0000256" key="2">
    <source>
        <dbReference type="ARBA" id="ARBA00007254"/>
    </source>
</evidence>
<dbReference type="InterPro" id="IPR019823">
    <property type="entry name" value="Mechanosensitive_channel_CS"/>
</dbReference>
<feature type="transmembrane region" description="Helical" evidence="10">
    <location>
        <begin position="20"/>
        <end position="50"/>
    </location>
</feature>
<dbReference type="InterPro" id="IPR037673">
    <property type="entry name" value="MSC/AndL"/>
</dbReference>
<evidence type="ECO:0000256" key="8">
    <source>
        <dbReference type="ARBA" id="ARBA00023136"/>
    </source>
</evidence>
<dbReference type="HAMAP" id="MF_00115">
    <property type="entry name" value="MscL"/>
    <property type="match status" value="1"/>
</dbReference>
<evidence type="ECO:0000256" key="7">
    <source>
        <dbReference type="ARBA" id="ARBA00023065"/>
    </source>
</evidence>
<evidence type="ECO:0000313" key="11">
    <source>
        <dbReference type="EMBL" id="MTD95596.1"/>
    </source>
</evidence>
<dbReference type="EMBL" id="WMBQ01000002">
    <property type="protein sequence ID" value="MTD95596.1"/>
    <property type="molecule type" value="Genomic_DNA"/>
</dbReference>
<evidence type="ECO:0000256" key="3">
    <source>
        <dbReference type="ARBA" id="ARBA00022448"/>
    </source>
</evidence>
<dbReference type="Pfam" id="PF01741">
    <property type="entry name" value="MscL"/>
    <property type="match status" value="1"/>
</dbReference>
<accession>A0A6I3KPN8</accession>
<evidence type="ECO:0000256" key="9">
    <source>
        <dbReference type="ARBA" id="ARBA00023303"/>
    </source>
</evidence>
<dbReference type="GO" id="GO:0005886">
    <property type="term" value="C:plasma membrane"/>
    <property type="evidence" value="ECO:0007669"/>
    <property type="project" value="UniProtKB-SubCell"/>
</dbReference>
<sequence>MKEMWEEFKTFAMKGNVIDLAIGVIIGAAFTPIVATLVANIMMPIIGYVTAGIDFSTLTATPVEGVEIRYGLFINAIIQFTITAIALFFLIKAINMVRKPAAAAAATAPTQSEIYLKEIRDALVKGKA</sequence>
<organism evidence="11 12">
    <name type="scientific">Hyphomicrobium album</name>
    <dbReference type="NCBI Taxonomy" id="2665159"/>
    <lineage>
        <taxon>Bacteria</taxon>
        <taxon>Pseudomonadati</taxon>
        <taxon>Pseudomonadota</taxon>
        <taxon>Alphaproteobacteria</taxon>
        <taxon>Hyphomicrobiales</taxon>
        <taxon>Hyphomicrobiaceae</taxon>
        <taxon>Hyphomicrobium</taxon>
    </lineage>
</organism>
<evidence type="ECO:0000256" key="5">
    <source>
        <dbReference type="ARBA" id="ARBA00022692"/>
    </source>
</evidence>
<reference evidence="11 12" key="1">
    <citation type="submission" date="2019-11" db="EMBL/GenBank/DDBJ databases">
        <title>Identification of a novel strain.</title>
        <authorList>
            <person name="Xu Q."/>
            <person name="Wang G."/>
        </authorList>
    </citation>
    <scope>NUCLEOTIDE SEQUENCE [LARGE SCALE GENOMIC DNA]</scope>
    <source>
        <strain evidence="12">xq</strain>
    </source>
</reference>
<dbReference type="PANTHER" id="PTHR30266">
    <property type="entry name" value="MECHANOSENSITIVE CHANNEL MSCL"/>
    <property type="match status" value="1"/>
</dbReference>
<comment type="similarity">
    <text evidence="2 10">Belongs to the MscL family.</text>
</comment>
<keyword evidence="6 10" id="KW-1133">Transmembrane helix</keyword>
<comment type="subunit">
    <text evidence="10">Homopentamer.</text>
</comment>
<evidence type="ECO:0000256" key="1">
    <source>
        <dbReference type="ARBA" id="ARBA00004651"/>
    </source>
</evidence>
<evidence type="ECO:0000256" key="6">
    <source>
        <dbReference type="ARBA" id="ARBA00022989"/>
    </source>
</evidence>
<keyword evidence="8 10" id="KW-0472">Membrane</keyword>
<dbReference type="Proteomes" id="UP000440694">
    <property type="component" value="Unassembled WGS sequence"/>
</dbReference>
<dbReference type="PROSITE" id="PS01327">
    <property type="entry name" value="MSCL"/>
    <property type="match status" value="1"/>
</dbReference>
<dbReference type="Gene3D" id="1.10.1200.120">
    <property type="entry name" value="Large-conductance mechanosensitive channel, MscL, domain 1"/>
    <property type="match status" value="1"/>
</dbReference>
<dbReference type="PANTHER" id="PTHR30266:SF2">
    <property type="entry name" value="LARGE-CONDUCTANCE MECHANOSENSITIVE CHANNEL"/>
    <property type="match status" value="1"/>
</dbReference>
<feature type="transmembrane region" description="Helical" evidence="10">
    <location>
        <begin position="70"/>
        <end position="91"/>
    </location>
</feature>
<keyword evidence="4 10" id="KW-1003">Cell membrane</keyword>
<evidence type="ECO:0000256" key="10">
    <source>
        <dbReference type="HAMAP-Rule" id="MF_00115"/>
    </source>
</evidence>
<dbReference type="GO" id="GO:0008381">
    <property type="term" value="F:mechanosensitive monoatomic ion channel activity"/>
    <property type="evidence" value="ECO:0007669"/>
    <property type="project" value="UniProtKB-UniRule"/>
</dbReference>
<keyword evidence="7 10" id="KW-0406">Ion transport</keyword>
<evidence type="ECO:0000313" key="12">
    <source>
        <dbReference type="Proteomes" id="UP000440694"/>
    </source>
</evidence>
<dbReference type="InterPro" id="IPR001185">
    <property type="entry name" value="MS_channel"/>
</dbReference>